<evidence type="ECO:0000313" key="3">
    <source>
        <dbReference type="EMBL" id="PZQ77199.1"/>
    </source>
</evidence>
<feature type="domain" description="Flavin reductase like" evidence="2">
    <location>
        <begin position="33"/>
        <end position="180"/>
    </location>
</feature>
<dbReference type="SMART" id="SM00903">
    <property type="entry name" value="Flavin_Reduct"/>
    <property type="match status" value="1"/>
</dbReference>
<dbReference type="PANTHER" id="PTHR30466:SF1">
    <property type="entry name" value="FMN REDUCTASE (NADH) RUTF"/>
    <property type="match status" value="1"/>
</dbReference>
<dbReference type="InterPro" id="IPR002563">
    <property type="entry name" value="Flavin_Rdtase-like_dom"/>
</dbReference>
<organism evidence="3 4">
    <name type="scientific">Variovorax paradoxus</name>
    <dbReference type="NCBI Taxonomy" id="34073"/>
    <lineage>
        <taxon>Bacteria</taxon>
        <taxon>Pseudomonadati</taxon>
        <taxon>Pseudomonadota</taxon>
        <taxon>Betaproteobacteria</taxon>
        <taxon>Burkholderiales</taxon>
        <taxon>Comamonadaceae</taxon>
        <taxon>Variovorax</taxon>
    </lineage>
</organism>
<evidence type="ECO:0000259" key="2">
    <source>
        <dbReference type="SMART" id="SM00903"/>
    </source>
</evidence>
<dbReference type="AlphaFoldDB" id="A0A2W5QLB9"/>
<dbReference type="InterPro" id="IPR012349">
    <property type="entry name" value="Split_barrel_FMN-bd"/>
</dbReference>
<dbReference type="SUPFAM" id="SSF50475">
    <property type="entry name" value="FMN-binding split barrel"/>
    <property type="match status" value="1"/>
</dbReference>
<name>A0A2W5QLB9_VARPD</name>
<dbReference type="Pfam" id="PF01613">
    <property type="entry name" value="Flavin_Reduct"/>
    <property type="match status" value="1"/>
</dbReference>
<dbReference type="PANTHER" id="PTHR30466">
    <property type="entry name" value="FLAVIN REDUCTASE"/>
    <property type="match status" value="1"/>
</dbReference>
<sequence>MSMIEAVRPHVACAAAVPAAAEPVSRDSFLSAMRQTASPVCVLTTHGDGQRMALTVSSFLSVSADPPLISVCINRNSRMCAAMTESGVFGVHMLSDDQSHIADCFAGRPKTGEAYDFSCVEWLDQGEGREPAMSGGAMSAECSVVSATDAGTHRLFIAAVTLLSTNDKRPLLYWNRLYGFPTHPADERS</sequence>
<dbReference type="GO" id="GO:0010181">
    <property type="term" value="F:FMN binding"/>
    <property type="evidence" value="ECO:0007669"/>
    <property type="project" value="InterPro"/>
</dbReference>
<dbReference type="EMBL" id="QFPP01000028">
    <property type="protein sequence ID" value="PZQ77199.1"/>
    <property type="molecule type" value="Genomic_DNA"/>
</dbReference>
<gene>
    <name evidence="3" type="ORF">DI563_04655</name>
</gene>
<protein>
    <recommendedName>
        <fullName evidence="2">Flavin reductase like domain-containing protein</fullName>
    </recommendedName>
</protein>
<evidence type="ECO:0000313" key="4">
    <source>
        <dbReference type="Proteomes" id="UP000249135"/>
    </source>
</evidence>
<evidence type="ECO:0000256" key="1">
    <source>
        <dbReference type="ARBA" id="ARBA00023002"/>
    </source>
</evidence>
<dbReference type="Gene3D" id="2.30.110.10">
    <property type="entry name" value="Electron Transport, Fmn-binding Protein, Chain A"/>
    <property type="match status" value="1"/>
</dbReference>
<proteinExistence type="predicted"/>
<comment type="caution">
    <text evidence="3">The sequence shown here is derived from an EMBL/GenBank/DDBJ whole genome shotgun (WGS) entry which is preliminary data.</text>
</comment>
<reference evidence="3 4" key="1">
    <citation type="submission" date="2017-08" db="EMBL/GenBank/DDBJ databases">
        <title>Infants hospitalized years apart are colonized by the same room-sourced microbial strains.</title>
        <authorList>
            <person name="Brooks B."/>
            <person name="Olm M.R."/>
            <person name="Firek B.A."/>
            <person name="Baker R."/>
            <person name="Thomas B.C."/>
            <person name="Morowitz M.J."/>
            <person name="Banfield J.F."/>
        </authorList>
    </citation>
    <scope>NUCLEOTIDE SEQUENCE [LARGE SCALE GENOMIC DNA]</scope>
    <source>
        <strain evidence="3">S2_005_003_R2_41</strain>
    </source>
</reference>
<dbReference type="GO" id="GO:0042602">
    <property type="term" value="F:riboflavin reductase (NADPH) activity"/>
    <property type="evidence" value="ECO:0007669"/>
    <property type="project" value="TreeGrafter"/>
</dbReference>
<dbReference type="InterPro" id="IPR050268">
    <property type="entry name" value="NADH-dep_flavin_reductase"/>
</dbReference>
<keyword evidence="1" id="KW-0560">Oxidoreductase</keyword>
<dbReference type="Proteomes" id="UP000249135">
    <property type="component" value="Unassembled WGS sequence"/>
</dbReference>
<accession>A0A2W5QLB9</accession>